<evidence type="ECO:0000256" key="6">
    <source>
        <dbReference type="ARBA" id="ARBA00023139"/>
    </source>
</evidence>
<dbReference type="RefSeq" id="WP_199467479.1">
    <property type="nucleotide sequence ID" value="NZ_JAEMNX010000005.1"/>
</dbReference>
<evidence type="ECO:0000256" key="3">
    <source>
        <dbReference type="ARBA" id="ARBA00022475"/>
    </source>
</evidence>
<name>A0A934JU30_9GAMM</name>
<keyword evidence="4" id="KW-0732">Signal</keyword>
<reference evidence="8" key="1">
    <citation type="submission" date="2020-12" db="EMBL/GenBank/DDBJ databases">
        <title>Marinomonas arctica sp. nov., a psychrotolerant bacterium isolated from the Arctic.</title>
        <authorList>
            <person name="Zhang Y."/>
        </authorList>
    </citation>
    <scope>NUCLEOTIDE SEQUENCE</scope>
    <source>
        <strain evidence="8">C1424</strain>
    </source>
</reference>
<evidence type="ECO:0000256" key="5">
    <source>
        <dbReference type="ARBA" id="ARBA00023136"/>
    </source>
</evidence>
<keyword evidence="3" id="KW-1003">Cell membrane</keyword>
<evidence type="ECO:0000256" key="7">
    <source>
        <dbReference type="ARBA" id="ARBA00023288"/>
    </source>
</evidence>
<keyword evidence="6" id="KW-0564">Palmitate</keyword>
<comment type="subcellular location">
    <subcellularLocation>
        <location evidence="1">Periplasm</location>
    </subcellularLocation>
</comment>
<evidence type="ECO:0000256" key="4">
    <source>
        <dbReference type="ARBA" id="ARBA00022729"/>
    </source>
</evidence>
<evidence type="ECO:0000313" key="9">
    <source>
        <dbReference type="Proteomes" id="UP000628710"/>
    </source>
</evidence>
<dbReference type="Pfam" id="PF13416">
    <property type="entry name" value="SBP_bac_8"/>
    <property type="match status" value="1"/>
</dbReference>
<evidence type="ECO:0000256" key="2">
    <source>
        <dbReference type="ARBA" id="ARBA00008520"/>
    </source>
</evidence>
<keyword evidence="7" id="KW-0449">Lipoprotein</keyword>
<dbReference type="EMBL" id="JAEMNX010000005">
    <property type="protein sequence ID" value="MBJ7537334.1"/>
    <property type="molecule type" value="Genomic_DNA"/>
</dbReference>
<evidence type="ECO:0000256" key="1">
    <source>
        <dbReference type="ARBA" id="ARBA00004418"/>
    </source>
</evidence>
<keyword evidence="9" id="KW-1185">Reference proteome</keyword>
<sequence>MKLSLIVLIVLGVFSNTLMSAPQEIGLWRHQASDIETKAALEEITRFNESQSQWKIVPDLIPEASYTQSIRAAAQAELLPCIIEIDQPLGPNFAWSGVIHPLDGLIDDALLASINRSGKGTYEGRVYSVGALDVSLALFTRKSLLKRIGARYPTIDQPWNKTEFMDVLDAVKSTGDYQYPFDMRAQDVTEWIPYAWGPFMASWGADLIDRTDYLTVDGVLNSAEAIQFGQWIQHLVEDGYMNAHPKNDNGFENGDIGIQYGGSWALSRYYSSFKDDLAVLPVPDFGHGSIIGGGSWHWAMAETCAHPEAAKAFITFLMTAKEQAIMSQVIGIFPTNSDATALIESYSKGGQWRMLVDFSKRFSKLRPETPAYAEISSSYKRAMSNILNGMPPRLALDLAVDNIQAAFERNKNYASP</sequence>
<gene>
    <name evidence="8" type="ORF">I8J31_06525</name>
</gene>
<accession>A0A934JU30</accession>
<dbReference type="InterPro" id="IPR050490">
    <property type="entry name" value="Bact_solute-bd_prot1"/>
</dbReference>
<protein>
    <submittedName>
        <fullName evidence="8">Extracellular solute-binding protein</fullName>
    </submittedName>
</protein>
<evidence type="ECO:0000313" key="8">
    <source>
        <dbReference type="EMBL" id="MBJ7537334.1"/>
    </source>
</evidence>
<keyword evidence="5" id="KW-0472">Membrane</keyword>
<comment type="similarity">
    <text evidence="2">Belongs to the bacterial solute-binding protein 1 family.</text>
</comment>
<dbReference type="AlphaFoldDB" id="A0A934JU30"/>
<dbReference type="InterPro" id="IPR006059">
    <property type="entry name" value="SBP"/>
</dbReference>
<dbReference type="Proteomes" id="UP000628710">
    <property type="component" value="Unassembled WGS sequence"/>
</dbReference>
<dbReference type="PANTHER" id="PTHR43649:SF33">
    <property type="entry name" value="POLYGALACTURONAN_RHAMNOGALACTURONAN-BINDING PROTEIN YTCQ"/>
    <property type="match status" value="1"/>
</dbReference>
<dbReference type="PANTHER" id="PTHR43649">
    <property type="entry name" value="ARABINOSE-BINDING PROTEIN-RELATED"/>
    <property type="match status" value="1"/>
</dbReference>
<dbReference type="Gene3D" id="3.40.190.10">
    <property type="entry name" value="Periplasmic binding protein-like II"/>
    <property type="match status" value="1"/>
</dbReference>
<comment type="caution">
    <text evidence="8">The sequence shown here is derived from an EMBL/GenBank/DDBJ whole genome shotgun (WGS) entry which is preliminary data.</text>
</comment>
<proteinExistence type="inferred from homology"/>
<dbReference type="GO" id="GO:0042597">
    <property type="term" value="C:periplasmic space"/>
    <property type="evidence" value="ECO:0007669"/>
    <property type="project" value="UniProtKB-SubCell"/>
</dbReference>
<dbReference type="SUPFAM" id="SSF53850">
    <property type="entry name" value="Periplasmic binding protein-like II"/>
    <property type="match status" value="1"/>
</dbReference>
<organism evidence="8 9">
    <name type="scientific">Marinomonas transparens</name>
    <dbReference type="NCBI Taxonomy" id="2795388"/>
    <lineage>
        <taxon>Bacteria</taxon>
        <taxon>Pseudomonadati</taxon>
        <taxon>Pseudomonadota</taxon>
        <taxon>Gammaproteobacteria</taxon>
        <taxon>Oceanospirillales</taxon>
        <taxon>Oceanospirillaceae</taxon>
        <taxon>Marinomonas</taxon>
    </lineage>
</organism>